<comment type="caution">
    <text evidence="8">The sequence shown here is derived from an EMBL/GenBank/DDBJ whole genome shotgun (WGS) entry which is preliminary data.</text>
</comment>
<evidence type="ECO:0000256" key="1">
    <source>
        <dbReference type="ARBA" id="ARBA00022630"/>
    </source>
</evidence>
<dbReference type="GO" id="GO:0010181">
    <property type="term" value="F:FMN binding"/>
    <property type="evidence" value="ECO:0007669"/>
    <property type="project" value="UniProtKB-UniRule"/>
</dbReference>
<dbReference type="Pfam" id="PF02525">
    <property type="entry name" value="Flavodoxin_2"/>
    <property type="match status" value="1"/>
</dbReference>
<dbReference type="GO" id="GO:0016655">
    <property type="term" value="F:oxidoreductase activity, acting on NAD(P)H, quinone or similar compound as acceptor"/>
    <property type="evidence" value="ECO:0007669"/>
    <property type="project" value="InterPro"/>
</dbReference>
<evidence type="ECO:0000259" key="7">
    <source>
        <dbReference type="Pfam" id="PF02525"/>
    </source>
</evidence>
<evidence type="ECO:0000256" key="2">
    <source>
        <dbReference type="ARBA" id="ARBA00022643"/>
    </source>
</evidence>
<organism evidence="8 9">
    <name type="scientific">Motilimonas pumila</name>
    <dbReference type="NCBI Taxonomy" id="2303987"/>
    <lineage>
        <taxon>Bacteria</taxon>
        <taxon>Pseudomonadati</taxon>
        <taxon>Pseudomonadota</taxon>
        <taxon>Gammaproteobacteria</taxon>
        <taxon>Alteromonadales</taxon>
        <taxon>Alteromonadales genera incertae sedis</taxon>
        <taxon>Motilimonas</taxon>
    </lineage>
</organism>
<dbReference type="EMBL" id="QZCH01000062">
    <property type="protein sequence ID" value="RJG36919.1"/>
    <property type="molecule type" value="Genomic_DNA"/>
</dbReference>
<dbReference type="InterPro" id="IPR050104">
    <property type="entry name" value="FMN-dep_NADH:Q_OxRdtase_AzoR1"/>
</dbReference>
<dbReference type="GO" id="GO:0009055">
    <property type="term" value="F:electron transfer activity"/>
    <property type="evidence" value="ECO:0007669"/>
    <property type="project" value="UniProtKB-UniRule"/>
</dbReference>
<comment type="cofactor">
    <cofactor evidence="6">
        <name>FMN</name>
        <dbReference type="ChEBI" id="CHEBI:58210"/>
    </cofactor>
    <text evidence="6">Binds 1 FMN per subunit.</text>
</comment>
<evidence type="ECO:0000256" key="6">
    <source>
        <dbReference type="HAMAP-Rule" id="MF_01216"/>
    </source>
</evidence>
<keyword evidence="2 6" id="KW-0288">FMN</keyword>
<proteinExistence type="inferred from homology"/>
<protein>
    <recommendedName>
        <fullName evidence="6">FMN dependent NADH:quinone oxidoreductase</fullName>
        <ecNumber evidence="6">1.6.5.-</ecNumber>
    </recommendedName>
    <alternativeName>
        <fullName evidence="6">Azo-dye reductase</fullName>
    </alternativeName>
    <alternativeName>
        <fullName evidence="6">FMN-dependent NADH-azo compound oxidoreductase</fullName>
    </alternativeName>
    <alternativeName>
        <fullName evidence="6">FMN-dependent NADH-azoreductase</fullName>
        <ecNumber evidence="6">1.7.1.17</ecNumber>
    </alternativeName>
</protein>
<dbReference type="Gene3D" id="3.40.50.360">
    <property type="match status" value="1"/>
</dbReference>
<dbReference type="InterPro" id="IPR029039">
    <property type="entry name" value="Flavoprotein-like_sf"/>
</dbReference>
<feature type="domain" description="Flavodoxin-like fold" evidence="7">
    <location>
        <begin position="21"/>
        <end position="199"/>
    </location>
</feature>
<evidence type="ECO:0000256" key="5">
    <source>
        <dbReference type="ARBA" id="ARBA00048542"/>
    </source>
</evidence>
<dbReference type="Proteomes" id="UP000283255">
    <property type="component" value="Unassembled WGS sequence"/>
</dbReference>
<sequence>MPTILHLDTSARSLDKSRTSRNSISRMLADSFREQWTKKMPTTKVIYRDLAEKPPGFIDEAWIAAAFTPEEQRTAEQNTLISLSDELIDEVTEADMILLSTPMYNYGMPATLKAWFDQVIRVNKTFSFDLGRGDYPLQPTLSGKTMVLMTSCGEFGFHVGGIREKMNHLGPHIEVASQYLGVDKFYEIRCEYQEFGDQRHIDSLNNAHTDITNLIKRLT</sequence>
<dbReference type="AlphaFoldDB" id="A0A418Y9B8"/>
<feature type="binding site" evidence="6">
    <location>
        <position position="10"/>
    </location>
    <ligand>
        <name>FMN</name>
        <dbReference type="ChEBI" id="CHEBI:58210"/>
    </ligand>
</feature>
<evidence type="ECO:0000313" key="8">
    <source>
        <dbReference type="EMBL" id="RJG36919.1"/>
    </source>
</evidence>
<dbReference type="InterPro" id="IPR023048">
    <property type="entry name" value="NADH:quinone_OxRdtase_FMN_depd"/>
</dbReference>
<comment type="caution">
    <text evidence="6">Lacks conserved residue(s) required for the propagation of feature annotation.</text>
</comment>
<accession>A0A418Y9B8</accession>
<feature type="binding site" evidence="6">
    <location>
        <begin position="23"/>
        <end position="25"/>
    </location>
    <ligand>
        <name>FMN</name>
        <dbReference type="ChEBI" id="CHEBI:58210"/>
    </ligand>
</feature>
<evidence type="ECO:0000313" key="9">
    <source>
        <dbReference type="Proteomes" id="UP000283255"/>
    </source>
</evidence>
<reference evidence="8 9" key="2">
    <citation type="submission" date="2019-01" db="EMBL/GenBank/DDBJ databases">
        <title>Motilimonas pumilus sp. nov., isolated from the gut of sea cucumber (Apostichopus japonicus).</title>
        <authorList>
            <person name="Wang F.-Q."/>
            <person name="Ren L.-H."/>
            <person name="Lin Y.-W."/>
            <person name="Sun G.-H."/>
            <person name="Du Z.-J."/>
            <person name="Zhao J.-X."/>
            <person name="Liu X.-J."/>
            <person name="Liu L.-J."/>
        </authorList>
    </citation>
    <scope>NUCLEOTIDE SEQUENCE [LARGE SCALE GENOMIC DNA]</scope>
    <source>
        <strain evidence="8 9">PLHSC7-2</strain>
    </source>
</reference>
<comment type="subunit">
    <text evidence="6">Homodimer.</text>
</comment>
<dbReference type="SUPFAM" id="SSF52218">
    <property type="entry name" value="Flavoproteins"/>
    <property type="match status" value="1"/>
</dbReference>
<comment type="similarity">
    <text evidence="6">Belongs to the azoreductase type 1 family.</text>
</comment>
<keyword evidence="4 6" id="KW-0520">NAD</keyword>
<gene>
    <name evidence="6" type="primary">azoR</name>
    <name evidence="8" type="ORF">D1Z90_20105</name>
</gene>
<dbReference type="GO" id="GO:0016652">
    <property type="term" value="F:oxidoreductase activity, acting on NAD(P)H as acceptor"/>
    <property type="evidence" value="ECO:0007669"/>
    <property type="project" value="UniProtKB-UniRule"/>
</dbReference>
<keyword evidence="9" id="KW-1185">Reference proteome</keyword>
<dbReference type="OrthoDB" id="9787136at2"/>
<comment type="catalytic activity">
    <reaction evidence="5">
        <text>N,N-dimethyl-1,4-phenylenediamine + anthranilate + 2 NAD(+) = 2-(4-dimethylaminophenyl)diazenylbenzoate + 2 NADH + 2 H(+)</text>
        <dbReference type="Rhea" id="RHEA:55872"/>
        <dbReference type="ChEBI" id="CHEBI:15378"/>
        <dbReference type="ChEBI" id="CHEBI:15783"/>
        <dbReference type="ChEBI" id="CHEBI:16567"/>
        <dbReference type="ChEBI" id="CHEBI:57540"/>
        <dbReference type="ChEBI" id="CHEBI:57945"/>
        <dbReference type="ChEBI" id="CHEBI:71579"/>
        <dbReference type="EC" id="1.7.1.17"/>
    </reaction>
    <physiologicalReaction direction="right-to-left" evidence="5">
        <dbReference type="Rhea" id="RHEA:55874"/>
    </physiologicalReaction>
</comment>
<evidence type="ECO:0000256" key="3">
    <source>
        <dbReference type="ARBA" id="ARBA00023002"/>
    </source>
</evidence>
<comment type="function">
    <text evidence="6">Also exhibits azoreductase activity. Catalyzes the reductive cleavage of the azo bond in aromatic azo compounds to the corresponding amines.</text>
</comment>
<dbReference type="HAMAP" id="MF_01216">
    <property type="entry name" value="Azoreductase_type1"/>
    <property type="match status" value="1"/>
</dbReference>
<keyword evidence="3 6" id="KW-0560">Oxidoreductase</keyword>
<dbReference type="PANTHER" id="PTHR43741">
    <property type="entry name" value="FMN-DEPENDENT NADH-AZOREDUCTASE 1"/>
    <property type="match status" value="1"/>
</dbReference>
<dbReference type="EC" id="1.6.5.-" evidence="6"/>
<comment type="function">
    <text evidence="6">Quinone reductase that provides resistance to thiol-specific stress caused by electrophilic quinones.</text>
</comment>
<evidence type="ECO:0000256" key="4">
    <source>
        <dbReference type="ARBA" id="ARBA00023027"/>
    </source>
</evidence>
<dbReference type="InterPro" id="IPR003680">
    <property type="entry name" value="Flavodoxin_fold"/>
</dbReference>
<dbReference type="EC" id="1.7.1.17" evidence="6"/>
<dbReference type="PANTHER" id="PTHR43741:SF2">
    <property type="entry name" value="FMN-DEPENDENT NADH:QUINONE OXIDOREDUCTASE"/>
    <property type="match status" value="1"/>
</dbReference>
<reference evidence="8 9" key="1">
    <citation type="submission" date="2018-09" db="EMBL/GenBank/DDBJ databases">
        <authorList>
            <person name="Wang F."/>
        </authorList>
    </citation>
    <scope>NUCLEOTIDE SEQUENCE [LARGE SCALE GENOMIC DNA]</scope>
    <source>
        <strain evidence="8 9">PLHSC7-2</strain>
    </source>
</reference>
<comment type="catalytic activity">
    <reaction evidence="6">
        <text>2 a quinone + NADH + H(+) = 2 a 1,4-benzosemiquinone + NAD(+)</text>
        <dbReference type="Rhea" id="RHEA:65952"/>
        <dbReference type="ChEBI" id="CHEBI:15378"/>
        <dbReference type="ChEBI" id="CHEBI:57540"/>
        <dbReference type="ChEBI" id="CHEBI:57945"/>
        <dbReference type="ChEBI" id="CHEBI:132124"/>
        <dbReference type="ChEBI" id="CHEBI:134225"/>
    </reaction>
</comment>
<name>A0A418Y9B8_9GAMM</name>
<keyword evidence="1 6" id="KW-0285">Flavoprotein</keyword>
<dbReference type="RefSeq" id="WP_119912565.1">
    <property type="nucleotide sequence ID" value="NZ_QZCH01000062.1"/>
</dbReference>